<organism evidence="3 4">
    <name type="scientific">Morchella conica CCBAS932</name>
    <dbReference type="NCBI Taxonomy" id="1392247"/>
    <lineage>
        <taxon>Eukaryota</taxon>
        <taxon>Fungi</taxon>
        <taxon>Dikarya</taxon>
        <taxon>Ascomycota</taxon>
        <taxon>Pezizomycotina</taxon>
        <taxon>Pezizomycetes</taxon>
        <taxon>Pezizales</taxon>
        <taxon>Morchellaceae</taxon>
        <taxon>Morchella</taxon>
    </lineage>
</organism>
<gene>
    <name evidence="3" type="ORF">P167DRAFT_538452</name>
</gene>
<dbReference type="EMBL" id="ML119152">
    <property type="protein sequence ID" value="RPB09365.1"/>
    <property type="molecule type" value="Genomic_DNA"/>
</dbReference>
<dbReference type="Pfam" id="PF02037">
    <property type="entry name" value="SAP"/>
    <property type="match status" value="1"/>
</dbReference>
<evidence type="ECO:0000313" key="4">
    <source>
        <dbReference type="Proteomes" id="UP000277580"/>
    </source>
</evidence>
<dbReference type="SUPFAM" id="SSF68906">
    <property type="entry name" value="SAP domain"/>
    <property type="match status" value="1"/>
</dbReference>
<feature type="domain" description="SAP" evidence="2">
    <location>
        <begin position="49"/>
        <end position="83"/>
    </location>
</feature>
<proteinExistence type="predicted"/>
<dbReference type="Gene3D" id="1.10.720.30">
    <property type="entry name" value="SAP domain"/>
    <property type="match status" value="1"/>
</dbReference>
<feature type="compositionally biased region" description="Basic and acidic residues" evidence="1">
    <location>
        <begin position="99"/>
        <end position="150"/>
    </location>
</feature>
<dbReference type="OrthoDB" id="5366852at2759"/>
<dbReference type="InParanoid" id="A0A3N4KUA5"/>
<evidence type="ECO:0000256" key="1">
    <source>
        <dbReference type="SAM" id="MobiDB-lite"/>
    </source>
</evidence>
<protein>
    <recommendedName>
        <fullName evidence="2">SAP domain-containing protein</fullName>
    </recommendedName>
</protein>
<feature type="region of interest" description="Disordered" evidence="1">
    <location>
        <begin position="65"/>
        <end position="84"/>
    </location>
</feature>
<dbReference type="InterPro" id="IPR003034">
    <property type="entry name" value="SAP_dom"/>
</dbReference>
<evidence type="ECO:0000313" key="3">
    <source>
        <dbReference type="EMBL" id="RPB09365.1"/>
    </source>
</evidence>
<dbReference type="PROSITE" id="PS50800">
    <property type="entry name" value="SAP"/>
    <property type="match status" value="1"/>
</dbReference>
<sequence>MLLHIARRRMPAVAQKIHARSFIPSAAISSSTAFRTLENPSNESIRAQISQASISELKSQLTTRNLPTKGNRSQLIDRLSRSLSGSAPPLRAVVVNTIKHTEPGEAKRPEAERPEAERPEAERPEAERPEAERPEAERPEAERPEAEHDTGNTGAEGSRDTGAKEARTPQAGEAKYQHNHPRDIPEMPDPSELDFKEKEGPIRVPLTPDNKFARYHRHEVVPEVAKPLKLQVTTVLPDASQVLDERTGDLAKVLEKISVEVKAHREQVQGFDNGIRETKEMAKGVVGNIAVGMQDMMGEDGNSMLRMIGRFPIDLAKDMMEDIMSAGKQFAEEEKRERGKKREREEDTGPQVLTSEERTVMYTIGGLSAAWYLLGY</sequence>
<keyword evidence="4" id="KW-1185">Reference proteome</keyword>
<accession>A0A3N4KUA5</accession>
<dbReference type="SMART" id="SM00513">
    <property type="entry name" value="SAP"/>
    <property type="match status" value="1"/>
</dbReference>
<feature type="compositionally biased region" description="Basic and acidic residues" evidence="1">
    <location>
        <begin position="330"/>
        <end position="347"/>
    </location>
</feature>
<reference evidence="3 4" key="1">
    <citation type="journal article" date="2018" name="Nat. Ecol. Evol.">
        <title>Pezizomycetes genomes reveal the molecular basis of ectomycorrhizal truffle lifestyle.</title>
        <authorList>
            <person name="Murat C."/>
            <person name="Payen T."/>
            <person name="Noel B."/>
            <person name="Kuo A."/>
            <person name="Morin E."/>
            <person name="Chen J."/>
            <person name="Kohler A."/>
            <person name="Krizsan K."/>
            <person name="Balestrini R."/>
            <person name="Da Silva C."/>
            <person name="Montanini B."/>
            <person name="Hainaut M."/>
            <person name="Levati E."/>
            <person name="Barry K.W."/>
            <person name="Belfiori B."/>
            <person name="Cichocki N."/>
            <person name="Clum A."/>
            <person name="Dockter R.B."/>
            <person name="Fauchery L."/>
            <person name="Guy J."/>
            <person name="Iotti M."/>
            <person name="Le Tacon F."/>
            <person name="Lindquist E.A."/>
            <person name="Lipzen A."/>
            <person name="Malagnac F."/>
            <person name="Mello A."/>
            <person name="Molinier V."/>
            <person name="Miyauchi S."/>
            <person name="Poulain J."/>
            <person name="Riccioni C."/>
            <person name="Rubini A."/>
            <person name="Sitrit Y."/>
            <person name="Splivallo R."/>
            <person name="Traeger S."/>
            <person name="Wang M."/>
            <person name="Zifcakova L."/>
            <person name="Wipf D."/>
            <person name="Zambonelli A."/>
            <person name="Paolocci F."/>
            <person name="Nowrousian M."/>
            <person name="Ottonello S."/>
            <person name="Baldrian P."/>
            <person name="Spatafora J.W."/>
            <person name="Henrissat B."/>
            <person name="Nagy L.G."/>
            <person name="Aury J.M."/>
            <person name="Wincker P."/>
            <person name="Grigoriev I.V."/>
            <person name="Bonfante P."/>
            <person name="Martin F.M."/>
        </authorList>
    </citation>
    <scope>NUCLEOTIDE SEQUENCE [LARGE SCALE GENOMIC DNA]</scope>
    <source>
        <strain evidence="3 4">CCBAS932</strain>
    </source>
</reference>
<evidence type="ECO:0000259" key="2">
    <source>
        <dbReference type="PROSITE" id="PS50800"/>
    </source>
</evidence>
<feature type="region of interest" description="Disordered" evidence="1">
    <location>
        <begin position="99"/>
        <end position="190"/>
    </location>
</feature>
<dbReference type="InterPro" id="IPR036361">
    <property type="entry name" value="SAP_dom_sf"/>
</dbReference>
<dbReference type="AlphaFoldDB" id="A0A3N4KUA5"/>
<feature type="region of interest" description="Disordered" evidence="1">
    <location>
        <begin position="328"/>
        <end position="355"/>
    </location>
</feature>
<name>A0A3N4KUA5_9PEZI</name>
<dbReference type="Proteomes" id="UP000277580">
    <property type="component" value="Unassembled WGS sequence"/>
</dbReference>
<feature type="compositionally biased region" description="Basic and acidic residues" evidence="1">
    <location>
        <begin position="157"/>
        <end position="167"/>
    </location>
</feature>
<feature type="compositionally biased region" description="Polar residues" evidence="1">
    <location>
        <begin position="65"/>
        <end position="74"/>
    </location>
</feature>